<accession>A0A1L4D1L0</accession>
<keyword evidence="1" id="KW-1133">Transmembrane helix</keyword>
<protein>
    <submittedName>
        <fullName evidence="2">Uncharacterized protein</fullName>
    </submittedName>
</protein>
<keyword evidence="1" id="KW-0812">Transmembrane</keyword>
<keyword evidence="3" id="KW-1185">Reference proteome</keyword>
<dbReference type="STRING" id="1915309.AXG55_09210"/>
<dbReference type="RefSeq" id="WP_148697824.1">
    <property type="nucleotide sequence ID" value="NZ_CP017834.1"/>
</dbReference>
<dbReference type="AlphaFoldDB" id="A0A1L4D1L0"/>
<feature type="transmembrane region" description="Helical" evidence="1">
    <location>
        <begin position="67"/>
        <end position="87"/>
    </location>
</feature>
<keyword evidence="1" id="KW-0472">Membrane</keyword>
<organism evidence="2 3">
    <name type="scientific">Silvanigrella aquatica</name>
    <dbReference type="NCBI Taxonomy" id="1915309"/>
    <lineage>
        <taxon>Bacteria</taxon>
        <taxon>Pseudomonadati</taxon>
        <taxon>Bdellovibrionota</taxon>
        <taxon>Oligoflexia</taxon>
        <taxon>Silvanigrellales</taxon>
        <taxon>Silvanigrellaceae</taxon>
        <taxon>Silvanigrella</taxon>
    </lineage>
</organism>
<dbReference type="KEGG" id="saqi:AXG55_09210"/>
<proteinExistence type="predicted"/>
<evidence type="ECO:0000256" key="1">
    <source>
        <dbReference type="SAM" id="Phobius"/>
    </source>
</evidence>
<evidence type="ECO:0000313" key="3">
    <source>
        <dbReference type="Proteomes" id="UP000184731"/>
    </source>
</evidence>
<name>A0A1L4D1L0_9BACT</name>
<dbReference type="OrthoDB" id="9850960at2"/>
<feature type="transmembrane region" description="Helical" evidence="1">
    <location>
        <begin position="108"/>
        <end position="127"/>
    </location>
</feature>
<dbReference type="Proteomes" id="UP000184731">
    <property type="component" value="Chromosome"/>
</dbReference>
<evidence type="ECO:0000313" key="2">
    <source>
        <dbReference type="EMBL" id="APJ04074.1"/>
    </source>
</evidence>
<reference evidence="2 3" key="1">
    <citation type="submission" date="2016-10" db="EMBL/GenBank/DDBJ databases">
        <title>Silvanigrella aquatica sp. nov., isolated from a freshwater lake located in the Black Forest, Germany, description of Silvanigrellaceae fam. nov., Silvanigrellales ord. nov., reclassification of the order Bdellovibrionales in the class Oligoflexia, reclassification of the families Bacteriovoracaceae and Halobacteriovoraceae in the new order Bacteriovoracales ord. nov., and reclassification of the family Pseudobacteriovoracaceae in the order Oligoflexiales.</title>
        <authorList>
            <person name="Hahn M.W."/>
            <person name="Schmidt J."/>
            <person name="Koll U."/>
            <person name="Rohde M."/>
            <person name="Verbag S."/>
            <person name="Pitt A."/>
            <person name="Nakai R."/>
            <person name="Naganuma T."/>
            <person name="Lang E."/>
        </authorList>
    </citation>
    <scope>NUCLEOTIDE SEQUENCE [LARGE SCALE GENOMIC DNA]</scope>
    <source>
        <strain evidence="2 3">MWH-Nonnen-W8red</strain>
    </source>
</reference>
<gene>
    <name evidence="2" type="ORF">AXG55_09210</name>
</gene>
<sequence>MYLIYDFQRSIMQFSYCNIDESHPMRGVYGMQSKMYFFSSDIFYFSYKIELKNYLEIPDMRIELKNIFFIKMASYFFSFISLLILIINKISNLFFQINLNKIKIIKRIGLFFLLSVILFKFFIIDYYKENLIINKKIEVSNNEWKNIIFNMPLSKKILKNKNLYYEDVIPSIKGINEFRFLAMMDNINEGHGSEQYLAVPYKKIISIDKNDSVNGIFPIKTCINKNSKSYSIFKIELFHHVIIFQDVDAYFMNDKVKFILAPKSQIDPVLNRSHSKSICNYLVLN</sequence>
<dbReference type="EMBL" id="CP017834">
    <property type="protein sequence ID" value="APJ04074.1"/>
    <property type="molecule type" value="Genomic_DNA"/>
</dbReference>